<dbReference type="Proteomes" id="UP000002417">
    <property type="component" value="Chromosome"/>
</dbReference>
<keyword evidence="2" id="KW-1185">Reference proteome</keyword>
<dbReference type="eggNOG" id="COG4256">
    <property type="taxonomic scope" value="Bacteria"/>
</dbReference>
<evidence type="ECO:0000313" key="1">
    <source>
        <dbReference type="EMBL" id="ABS69771.1"/>
    </source>
</evidence>
<gene>
    <name evidence="1" type="ordered locus">Xaut_4550</name>
</gene>
<name>A7IP25_XANP2</name>
<accession>A7IP25</accession>
<dbReference type="InterPro" id="IPR019600">
    <property type="entry name" value="Hemin_uptake_protein_HemP"/>
</dbReference>
<dbReference type="STRING" id="78245.Xaut_4550"/>
<dbReference type="KEGG" id="xau:Xaut_4550"/>
<dbReference type="Gene3D" id="2.10.70.10">
    <property type="entry name" value="Complement Module, domain 1"/>
    <property type="match status" value="1"/>
</dbReference>
<evidence type="ECO:0000313" key="2">
    <source>
        <dbReference type="Proteomes" id="UP000002417"/>
    </source>
</evidence>
<dbReference type="AlphaFoldDB" id="A7IP25"/>
<reference evidence="1 2" key="1">
    <citation type="submission" date="2007-07" db="EMBL/GenBank/DDBJ databases">
        <title>Complete sequence of chromosome of Xanthobacter autotrophicus Py2.</title>
        <authorList>
            <consortium name="US DOE Joint Genome Institute"/>
            <person name="Copeland A."/>
            <person name="Lucas S."/>
            <person name="Lapidus A."/>
            <person name="Barry K."/>
            <person name="Glavina del Rio T."/>
            <person name="Hammon N."/>
            <person name="Israni S."/>
            <person name="Dalin E."/>
            <person name="Tice H."/>
            <person name="Pitluck S."/>
            <person name="Sims D."/>
            <person name="Brettin T."/>
            <person name="Bruce D."/>
            <person name="Detter J.C."/>
            <person name="Han C."/>
            <person name="Tapia R."/>
            <person name="Brainard J."/>
            <person name="Schmutz J."/>
            <person name="Larimer F."/>
            <person name="Land M."/>
            <person name="Hauser L."/>
            <person name="Kyrpides N."/>
            <person name="Kim E."/>
            <person name="Ensigns S.A."/>
            <person name="Richardson P."/>
        </authorList>
    </citation>
    <scope>NUCLEOTIDE SEQUENCE [LARGE SCALE GENOMIC DNA]</scope>
    <source>
        <strain evidence="2">ATCC BAA-1158 / Py2</strain>
    </source>
</reference>
<sequence length="74" mass="8064">MSRHEHANAGVFGVTMGNDGALRGARGSCRTIPMTDAQLDSRDLFAAGRLITITHGEHTYQLRLTAQNKLILTK</sequence>
<dbReference type="HOGENOM" id="CLU_2686924_0_0_5"/>
<evidence type="ECO:0008006" key="3">
    <source>
        <dbReference type="Google" id="ProtNLM"/>
    </source>
</evidence>
<organism evidence="1 2">
    <name type="scientific">Xanthobacter autotrophicus (strain ATCC BAA-1158 / Py2)</name>
    <dbReference type="NCBI Taxonomy" id="78245"/>
    <lineage>
        <taxon>Bacteria</taxon>
        <taxon>Pseudomonadati</taxon>
        <taxon>Pseudomonadota</taxon>
        <taxon>Alphaproteobacteria</taxon>
        <taxon>Hyphomicrobiales</taxon>
        <taxon>Xanthobacteraceae</taxon>
        <taxon>Xanthobacter</taxon>
    </lineage>
</organism>
<dbReference type="Pfam" id="PF10636">
    <property type="entry name" value="hemP"/>
    <property type="match status" value="1"/>
</dbReference>
<proteinExistence type="predicted"/>
<protein>
    <recommendedName>
        <fullName evidence="3">Hemin uptake protein HemP</fullName>
    </recommendedName>
</protein>
<dbReference type="EMBL" id="CP000781">
    <property type="protein sequence ID" value="ABS69771.1"/>
    <property type="molecule type" value="Genomic_DNA"/>
</dbReference>